<dbReference type="InterPro" id="IPR027417">
    <property type="entry name" value="P-loop_NTPase"/>
</dbReference>
<feature type="compositionally biased region" description="Low complexity" evidence="1">
    <location>
        <begin position="165"/>
        <end position="174"/>
    </location>
</feature>
<dbReference type="AlphaFoldDB" id="A0A066ZCA9"/>
<name>A0A066ZCA9_9ACTN</name>
<dbReference type="PANTHER" id="PTHR46844:SF1">
    <property type="entry name" value="SLR5058 PROTEIN"/>
    <property type="match status" value="1"/>
</dbReference>
<evidence type="ECO:0000313" key="3">
    <source>
        <dbReference type="Proteomes" id="UP000027178"/>
    </source>
</evidence>
<accession>A0A066ZCA9</accession>
<dbReference type="PANTHER" id="PTHR46844">
    <property type="entry name" value="SLR5058 PROTEIN"/>
    <property type="match status" value="1"/>
</dbReference>
<dbReference type="Gene3D" id="3.40.50.300">
    <property type="entry name" value="P-loop containing nucleotide triphosphate hydrolases"/>
    <property type="match status" value="1"/>
</dbReference>
<reference evidence="2 3" key="1">
    <citation type="submission" date="2014-05" db="EMBL/GenBank/DDBJ databases">
        <title>Draft Genome Sequence of Kitasatospora cheerisanensis KCTC 2395.</title>
        <authorList>
            <person name="Nam D.H."/>
        </authorList>
    </citation>
    <scope>NUCLEOTIDE SEQUENCE [LARGE SCALE GENOMIC DNA]</scope>
    <source>
        <strain evidence="2 3">KCTC 2395</strain>
    </source>
</reference>
<evidence type="ECO:0000313" key="2">
    <source>
        <dbReference type="EMBL" id="KDN87956.1"/>
    </source>
</evidence>
<dbReference type="EMBL" id="JNBY01000013">
    <property type="protein sequence ID" value="KDN87956.1"/>
    <property type="molecule type" value="Genomic_DNA"/>
</dbReference>
<proteinExistence type="predicted"/>
<keyword evidence="3" id="KW-1185">Reference proteome</keyword>
<protein>
    <recommendedName>
        <fullName evidence="4">NACHT domain-containing protein</fullName>
    </recommendedName>
</protein>
<dbReference type="PATRIC" id="fig|1348663.4.peg.263"/>
<dbReference type="Proteomes" id="UP000027178">
    <property type="component" value="Unassembled WGS sequence"/>
</dbReference>
<dbReference type="HOGENOM" id="CLU_273710_0_0_11"/>
<comment type="caution">
    <text evidence="2">The sequence shown here is derived from an EMBL/GenBank/DDBJ whole genome shotgun (WGS) entry which is preliminary data.</text>
</comment>
<sequence>MRYPELLELASWFRQALVSAGYGTPNAFVRTGFAGKAAVYGVHNASRLLTLEFTKALATALGRDPAEVVPIWTRAKDARDRATAAEQQSSRPRLTSWSELPLPALALRNLLEAQSRSADRLPYDILDVKEPPLSAIYVRQQMRAAVPAGREAAGPEVHGTPAVGSDSSHPPASSSERDTVLPLSEIFERPGHLLVTGEPGSGKSTLTNHLTWLLSRVWLRQESSLAAPATEPLVPLRIAARALVEHSGSWSAALCDAARDSMGHSLVAEADPGLFTGRVQGAQWLVLVDGLDEITDRQARAQLIRVIAQHARSDGAYRFLVTTRPLPEIELTPLRGAAFSSYRMEPFSRAELRNFATQWFRAQDRGPEETEAAASRFLRETEDGRLSELVQNPLLATIAAVSATIDPQRPLPANRLSLYQLFHDHLVSRGAVGRDGRDGELAGWVRRVREQLVGALARHRIESDSSLEAAARRWVREHRPAGLALTGRWEAELRHLLLGTGLLVPQGDDLRFLHHSFAEFLAARSYAEEIPPDFPELDSWAGKGMGEAEHTLALFTFCLWAERPDCDADLIVAHLLRRMIDDRDPVNLAGLLVAEGVRVSGRTWSEILRRLQDSVRNQDDESALREAFATLSALADRPGTADRLRALAASRVLSVAQRLGALEALSRVCAPSEAESLLADILPGTYEELPTAARISLSLGTTAQQAVLARTRSVREGIRADTWETAIAAEALDVLGEADRVRELAREVLADPSARSGDLQRAARAWLASSQGRCADEVVAAALDRPVFDSNGRDVLARTLEESGEPAAAARVAESILRSDRMPALPLKNAAGIWARVHGKERPEPVLHALRNATPAAGQPPYLAAWLTRAAAETGRSLLAVEWARQVLSTPNRPTHETHLVVSAWLAAAGSSAAPDIMALLRHGEDLDPYERPRCARELLDAGATAEAAVLASLALRTPLLPESYYKDAAGVLLKARPAELGPLVEQVLAEEPGPHQDWVAGVLSVLDVSAGALIPLAVALAHRLLASPAAGGQQIFTALGTLVEAEGLDYLPTAIRTAKTRTRVSVSQIRALAKGLASFGLREAALECWRHALEILWLPSDQELELLNDMLVAGAGQEAASWLREMIARPGLDEQARLRLRQMLAWLGPALELDPR</sequence>
<gene>
    <name evidence="2" type="ORF">KCH_02830</name>
</gene>
<evidence type="ECO:0008006" key="4">
    <source>
        <dbReference type="Google" id="ProtNLM"/>
    </source>
</evidence>
<evidence type="ECO:0000256" key="1">
    <source>
        <dbReference type="SAM" id="MobiDB-lite"/>
    </source>
</evidence>
<dbReference type="eggNOG" id="COG5635">
    <property type="taxonomic scope" value="Bacteria"/>
</dbReference>
<feature type="region of interest" description="Disordered" evidence="1">
    <location>
        <begin position="148"/>
        <end position="178"/>
    </location>
</feature>
<organism evidence="2 3">
    <name type="scientific">Kitasatospora cheerisanensis KCTC 2395</name>
    <dbReference type="NCBI Taxonomy" id="1348663"/>
    <lineage>
        <taxon>Bacteria</taxon>
        <taxon>Bacillati</taxon>
        <taxon>Actinomycetota</taxon>
        <taxon>Actinomycetes</taxon>
        <taxon>Kitasatosporales</taxon>
        <taxon>Streptomycetaceae</taxon>
        <taxon>Kitasatospora</taxon>
    </lineage>
</organism>
<dbReference type="SUPFAM" id="SSF52540">
    <property type="entry name" value="P-loop containing nucleoside triphosphate hydrolases"/>
    <property type="match status" value="1"/>
</dbReference>